<dbReference type="InterPro" id="IPR039498">
    <property type="entry name" value="NTP_transf_5"/>
</dbReference>
<reference evidence="1 2" key="1">
    <citation type="submission" date="2018-08" db="EMBL/GenBank/DDBJ databases">
        <title>Acidipila sp. 4G-K13, an acidobacterium isolated from forest soil.</title>
        <authorList>
            <person name="Gao Z.-H."/>
            <person name="Qiu L.-H."/>
        </authorList>
    </citation>
    <scope>NUCLEOTIDE SEQUENCE [LARGE SCALE GENOMIC DNA]</scope>
    <source>
        <strain evidence="1 2">4G-K13</strain>
    </source>
</reference>
<protein>
    <recommendedName>
        <fullName evidence="3">Nucleotidyltransferase family protein</fullName>
    </recommendedName>
</protein>
<dbReference type="Proteomes" id="UP000264702">
    <property type="component" value="Unassembled WGS sequence"/>
</dbReference>
<evidence type="ECO:0000313" key="2">
    <source>
        <dbReference type="Proteomes" id="UP000264702"/>
    </source>
</evidence>
<name>A0A372IK24_9BACT</name>
<keyword evidence="2" id="KW-1185">Reference proteome</keyword>
<comment type="caution">
    <text evidence="1">The sequence shown here is derived from an EMBL/GenBank/DDBJ whole genome shotgun (WGS) entry which is preliminary data.</text>
</comment>
<proteinExistence type="predicted"/>
<sequence length="390" mass="44161">MQGVDKWVGFDNHRSPRSRSRSMSEPETLAEAALLITCLRGQPFTIPSNIDWHTLQALAAENGVLLPVCRSLSEAGAAIPDFFASAARECGVAAEIFSAELESLLKEFAAQGIDALPLKGPVLAESLYGDAAMRQCNDLDLLVRGGDYPRAEALLLRLGFAASSEIDDYHRRFVRNGVPVELHFGIAPSRYFPFDLDGVWRRSAEGTFRGSPMRVMSDDDLVLFLCLHGLKHGFSRLIWILDVARALNRIRTGDYKALIQRARREGQEAWLLIGCEVVREMLPRQLPPGMDAAIAESPRMAERARRVVAQMFAEDPKVINEIRAFYLQTERSARRRWRRRLSYLAPTPMDDQWMERYRISRNLVPVLRPLRVLQKYGISRVWRTLFPPAA</sequence>
<dbReference type="Pfam" id="PF14907">
    <property type="entry name" value="NTP_transf_5"/>
    <property type="match status" value="1"/>
</dbReference>
<evidence type="ECO:0008006" key="3">
    <source>
        <dbReference type="Google" id="ProtNLM"/>
    </source>
</evidence>
<evidence type="ECO:0000313" key="1">
    <source>
        <dbReference type="EMBL" id="RFU15286.1"/>
    </source>
</evidence>
<dbReference type="AlphaFoldDB" id="A0A372IK24"/>
<dbReference type="EMBL" id="QVQT01000006">
    <property type="protein sequence ID" value="RFU15286.1"/>
    <property type="molecule type" value="Genomic_DNA"/>
</dbReference>
<accession>A0A372IK24</accession>
<gene>
    <name evidence="1" type="ORF">D0Y96_16495</name>
</gene>
<organism evidence="1 2">
    <name type="scientific">Paracidobacterium acidisoli</name>
    <dbReference type="NCBI Taxonomy" id="2303751"/>
    <lineage>
        <taxon>Bacteria</taxon>
        <taxon>Pseudomonadati</taxon>
        <taxon>Acidobacteriota</taxon>
        <taxon>Terriglobia</taxon>
        <taxon>Terriglobales</taxon>
        <taxon>Acidobacteriaceae</taxon>
        <taxon>Paracidobacterium</taxon>
    </lineage>
</organism>